<evidence type="ECO:0000256" key="14">
    <source>
        <dbReference type="ARBA" id="ARBA00030396"/>
    </source>
</evidence>
<protein>
    <recommendedName>
        <fullName evidence="14">Protein with SprT-like domain at the N terminus</fullName>
    </recommendedName>
</protein>
<feature type="compositionally biased region" description="Polar residues" evidence="16">
    <location>
        <begin position="377"/>
        <end position="389"/>
    </location>
</feature>
<dbReference type="CTD" id="36344268"/>
<dbReference type="SMART" id="SM00734">
    <property type="entry name" value="ZnF_Rad18"/>
    <property type="match status" value="1"/>
</dbReference>
<reference evidence="18 19" key="1">
    <citation type="journal article" date="2013" name="Nat. Genet.">
        <title>The genome of the hydatid tapeworm Echinococcus granulosus.</title>
        <authorList>
            <person name="Zheng H."/>
            <person name="Zhang W."/>
            <person name="Zhang L."/>
            <person name="Zhang Z."/>
            <person name="Li J."/>
            <person name="Lu G."/>
            <person name="Zhu Y."/>
            <person name="Wang Y."/>
            <person name="Huang Y."/>
            <person name="Liu J."/>
            <person name="Kang H."/>
            <person name="Chen J."/>
            <person name="Wang L."/>
            <person name="Chen A."/>
            <person name="Yu S."/>
            <person name="Gao Z."/>
            <person name="Jin L."/>
            <person name="Gu W."/>
            <person name="Wang Z."/>
            <person name="Zhao L."/>
            <person name="Shi B."/>
            <person name="Wen H."/>
            <person name="Lin R."/>
            <person name="Jones M.K."/>
            <person name="Brejova B."/>
            <person name="Vinar T."/>
            <person name="Zhao G."/>
            <person name="McManus D.P."/>
            <person name="Chen Z."/>
            <person name="Zhou Y."/>
            <person name="Wang S."/>
        </authorList>
    </citation>
    <scope>NUCLEOTIDE SEQUENCE [LARGE SCALE GENOMIC DNA]</scope>
</reference>
<keyword evidence="12 15" id="KW-0234">DNA repair</keyword>
<keyword evidence="5" id="KW-0645">Protease</keyword>
<dbReference type="STRING" id="6210.W6UER3"/>
<dbReference type="GO" id="GO:0003697">
    <property type="term" value="F:single-stranded DNA binding"/>
    <property type="evidence" value="ECO:0007669"/>
    <property type="project" value="InterPro"/>
</dbReference>
<dbReference type="GO" id="GO:0031593">
    <property type="term" value="F:polyubiquitin modification-dependent protein binding"/>
    <property type="evidence" value="ECO:0007669"/>
    <property type="project" value="TreeGrafter"/>
</dbReference>
<evidence type="ECO:0000256" key="2">
    <source>
        <dbReference type="ARBA" id="ARBA00004286"/>
    </source>
</evidence>
<evidence type="ECO:0000256" key="4">
    <source>
        <dbReference type="ARBA" id="ARBA00022454"/>
    </source>
</evidence>
<dbReference type="InterPro" id="IPR006642">
    <property type="entry name" value="Rad18_UBZ4"/>
</dbReference>
<dbReference type="Pfam" id="PF22934">
    <property type="entry name" value="SPRTN_ZBD"/>
    <property type="match status" value="1"/>
</dbReference>
<keyword evidence="13" id="KW-0539">Nucleus</keyword>
<comment type="caution">
    <text evidence="18">The sequence shown here is derived from an EMBL/GenBank/DDBJ whole genome shotgun (WGS) entry which is preliminary data.</text>
</comment>
<dbReference type="InterPro" id="IPR006640">
    <property type="entry name" value="SprT-like_domain"/>
</dbReference>
<evidence type="ECO:0000256" key="5">
    <source>
        <dbReference type="ARBA" id="ARBA00022670"/>
    </source>
</evidence>
<evidence type="ECO:0000256" key="10">
    <source>
        <dbReference type="ARBA" id="ARBA00022833"/>
    </source>
</evidence>
<evidence type="ECO:0000256" key="6">
    <source>
        <dbReference type="ARBA" id="ARBA00022723"/>
    </source>
</evidence>
<dbReference type="AlphaFoldDB" id="W6UER3"/>
<name>W6UER3_ECHGR</name>
<keyword evidence="11" id="KW-0482">Metalloprotease</keyword>
<feature type="region of interest" description="Disordered" evidence="16">
    <location>
        <begin position="71"/>
        <end position="125"/>
    </location>
</feature>
<evidence type="ECO:0000256" key="3">
    <source>
        <dbReference type="ARBA" id="ARBA00010724"/>
    </source>
</evidence>
<feature type="region of interest" description="Disordered" evidence="16">
    <location>
        <begin position="354"/>
        <end position="389"/>
    </location>
</feature>
<evidence type="ECO:0000256" key="11">
    <source>
        <dbReference type="ARBA" id="ARBA00023049"/>
    </source>
</evidence>
<dbReference type="RefSeq" id="XP_024347783.1">
    <property type="nucleotide sequence ID" value="XM_024497802.1"/>
</dbReference>
<keyword evidence="6" id="KW-0479">Metal-binding</keyword>
<dbReference type="OrthoDB" id="5236983at2759"/>
<accession>W6UER3</accession>
<dbReference type="InterPro" id="IPR044245">
    <property type="entry name" value="Spartan"/>
</dbReference>
<feature type="domain" description="UBZ4-type" evidence="17">
    <location>
        <begin position="486"/>
        <end position="513"/>
    </location>
</feature>
<keyword evidence="9" id="KW-0378">Hydrolase</keyword>
<evidence type="ECO:0000256" key="16">
    <source>
        <dbReference type="SAM" id="MobiDB-lite"/>
    </source>
</evidence>
<dbReference type="GO" id="GO:0005694">
    <property type="term" value="C:chromosome"/>
    <property type="evidence" value="ECO:0007669"/>
    <property type="project" value="UniProtKB-SubCell"/>
</dbReference>
<dbReference type="PANTHER" id="PTHR21220">
    <property type="entry name" value="DNA-DEPENDENT METALLOPROTEASE SPRTN"/>
    <property type="match status" value="1"/>
</dbReference>
<organism evidence="18 19">
    <name type="scientific">Echinococcus granulosus</name>
    <name type="common">Hydatid tapeworm</name>
    <dbReference type="NCBI Taxonomy" id="6210"/>
    <lineage>
        <taxon>Eukaryota</taxon>
        <taxon>Metazoa</taxon>
        <taxon>Spiralia</taxon>
        <taxon>Lophotrochozoa</taxon>
        <taxon>Platyhelminthes</taxon>
        <taxon>Cestoda</taxon>
        <taxon>Eucestoda</taxon>
        <taxon>Cyclophyllidea</taxon>
        <taxon>Taeniidae</taxon>
        <taxon>Echinococcus</taxon>
        <taxon>Echinococcus granulosus group</taxon>
    </lineage>
</organism>
<evidence type="ECO:0000259" key="17">
    <source>
        <dbReference type="PROSITE" id="PS51908"/>
    </source>
</evidence>
<dbReference type="SMART" id="SM00731">
    <property type="entry name" value="SprT"/>
    <property type="match status" value="1"/>
</dbReference>
<keyword evidence="10" id="KW-0862">Zinc</keyword>
<evidence type="ECO:0000313" key="19">
    <source>
        <dbReference type="Proteomes" id="UP000019149"/>
    </source>
</evidence>
<keyword evidence="8 15" id="KW-0863">Zinc-finger</keyword>
<evidence type="ECO:0000256" key="8">
    <source>
        <dbReference type="ARBA" id="ARBA00022771"/>
    </source>
</evidence>
<comment type="subcellular location">
    <subcellularLocation>
        <location evidence="2">Chromosome</location>
    </subcellularLocation>
    <subcellularLocation>
        <location evidence="1">Nucleus</location>
    </subcellularLocation>
</comment>
<dbReference type="KEGG" id="egl:EGR_08553"/>
<sequence>MVSAIDASSWYKDGYIESIRRVDSLHRNHPPYIQIRNADSYPFLDADTFVPPVHFFTSSLRPKKASKAYQLPDPYGMDTSQVDQPAVQVGSEVKSVDRKRRLKSPPPSLPAKSKQKVMSGEHNREQGVDELNPVYHIYHPLNDRIPTKVPKRRYADKEGLFTPNIEISPVDPIWQSIDPTPDVRSLFATFDAQFFGGRLSCVEVRWSPRMTLCAGQCIYEGPGGLCSIRLSEPLLKYRPRTRDDTCISFCNTEQKGKLQIIALVTNCTQDRSAHGPVFRFHMNRINKCAKTNITVYHSFHDEVDNYKVHWWKCNGPCANRPPFYGLVRRSMNRAPGPNDLWWAEHQASCSGQFIKISEPESPKNTAKKSKKGREKSNSQVKTSGSTPDLRQFFQKSLKTEDTHASSSMASETTMLKEPVVPFNGVGHRLGGSPSPSARSRLLALTAPRPTSLQPTFATASATGCGSDPSFAGPSVSNDSDFTPMGAVQCPVCFQAVLAELVNEHLDACLVAATLTHVYTCSLCRRGFAVPETLTMAVETRKPV</sequence>
<keyword evidence="7 15" id="KW-0227">DNA damage</keyword>
<dbReference type="PROSITE" id="PS51908">
    <property type="entry name" value="ZF_UBZ4"/>
    <property type="match status" value="1"/>
</dbReference>
<evidence type="ECO:0000313" key="18">
    <source>
        <dbReference type="EMBL" id="EUB56587.1"/>
    </source>
</evidence>
<dbReference type="EMBL" id="APAU02000110">
    <property type="protein sequence ID" value="EUB56587.1"/>
    <property type="molecule type" value="Genomic_DNA"/>
</dbReference>
<dbReference type="Proteomes" id="UP000019149">
    <property type="component" value="Unassembled WGS sequence"/>
</dbReference>
<evidence type="ECO:0000256" key="12">
    <source>
        <dbReference type="ARBA" id="ARBA00023204"/>
    </source>
</evidence>
<dbReference type="Pfam" id="PF10263">
    <property type="entry name" value="SprT-like"/>
    <property type="match status" value="1"/>
</dbReference>
<dbReference type="GO" id="GO:0008270">
    <property type="term" value="F:zinc ion binding"/>
    <property type="evidence" value="ECO:0007669"/>
    <property type="project" value="UniProtKB-KW"/>
</dbReference>
<evidence type="ECO:0000256" key="9">
    <source>
        <dbReference type="ARBA" id="ARBA00022801"/>
    </source>
</evidence>
<dbReference type="GeneID" id="36344268"/>
<dbReference type="PANTHER" id="PTHR21220:SF0">
    <property type="entry name" value="DNA-DEPENDENT METALLOPROTEASE SPRTN"/>
    <property type="match status" value="1"/>
</dbReference>
<evidence type="ECO:0000256" key="7">
    <source>
        <dbReference type="ARBA" id="ARBA00022763"/>
    </source>
</evidence>
<gene>
    <name evidence="18" type="ORF">EGR_08553</name>
</gene>
<dbReference type="GO" id="GO:0005634">
    <property type="term" value="C:nucleus"/>
    <property type="evidence" value="ECO:0007669"/>
    <property type="project" value="UniProtKB-SubCell"/>
</dbReference>
<keyword evidence="4" id="KW-0158">Chromosome</keyword>
<evidence type="ECO:0000256" key="13">
    <source>
        <dbReference type="ARBA" id="ARBA00023242"/>
    </source>
</evidence>
<evidence type="ECO:0000256" key="1">
    <source>
        <dbReference type="ARBA" id="ARBA00004123"/>
    </source>
</evidence>
<dbReference type="OMA" id="PCANRPP"/>
<dbReference type="GO" id="GO:0006281">
    <property type="term" value="P:DNA repair"/>
    <property type="evidence" value="ECO:0007669"/>
    <property type="project" value="UniProtKB-KW"/>
</dbReference>
<comment type="similarity">
    <text evidence="3">Belongs to the Spartan family.</text>
</comment>
<dbReference type="Gene3D" id="3.30.160.60">
    <property type="entry name" value="Classic Zinc Finger"/>
    <property type="match status" value="1"/>
</dbReference>
<evidence type="ECO:0000256" key="15">
    <source>
        <dbReference type="PROSITE-ProRule" id="PRU01256"/>
    </source>
</evidence>
<dbReference type="GO" id="GO:0004222">
    <property type="term" value="F:metalloendopeptidase activity"/>
    <property type="evidence" value="ECO:0007669"/>
    <property type="project" value="InterPro"/>
</dbReference>
<dbReference type="GO" id="GO:0006508">
    <property type="term" value="P:proteolysis"/>
    <property type="evidence" value="ECO:0007669"/>
    <property type="project" value="UniProtKB-KW"/>
</dbReference>
<dbReference type="InterPro" id="IPR055220">
    <property type="entry name" value="SPRTN_ZBD"/>
</dbReference>
<keyword evidence="19" id="KW-1185">Reference proteome</keyword>
<proteinExistence type="inferred from homology"/>